<protein>
    <recommendedName>
        <fullName evidence="5 6">RNA 3'-terminal phosphate cyclase</fullName>
        <shortName evidence="5">RNA cyclase</shortName>
        <shortName evidence="5">RNA-3'-phosphate cyclase</shortName>
        <ecNumber evidence="5 6">6.5.1.4</ecNumber>
    </recommendedName>
</protein>
<dbReference type="AlphaFoldDB" id="D5MFP5"/>
<keyword evidence="5" id="KW-0963">Cytoplasm</keyword>
<dbReference type="HAMAP" id="MF_00200">
    <property type="entry name" value="RTC"/>
    <property type="match status" value="1"/>
</dbReference>
<dbReference type="NCBIfam" id="TIGR03399">
    <property type="entry name" value="RNA_3prim_cycl"/>
    <property type="match status" value="1"/>
</dbReference>
<dbReference type="GO" id="GO:0005737">
    <property type="term" value="C:cytoplasm"/>
    <property type="evidence" value="ECO:0007669"/>
    <property type="project" value="UniProtKB-SubCell"/>
</dbReference>
<dbReference type="InterPro" id="IPR037136">
    <property type="entry name" value="RNA3'_phos_cyclase_dom_sf"/>
</dbReference>
<evidence type="ECO:0000256" key="6">
    <source>
        <dbReference type="NCBIfam" id="TIGR03399"/>
    </source>
</evidence>
<dbReference type="SUPFAM" id="SSF52913">
    <property type="entry name" value="RNA 3'-terminal phosphate cyclase, RPTC, insert domain"/>
    <property type="match status" value="1"/>
</dbReference>
<dbReference type="STRING" id="671143.DAMO_1516"/>
<reference evidence="9 10" key="1">
    <citation type="journal article" date="2010" name="Nature">
        <title>Nitrite-driven anaerobic methane oxidation by oxygenic bacteria.</title>
        <authorList>
            <person name="Ettwig K.F."/>
            <person name="Butler M.K."/>
            <person name="Le Paslier D."/>
            <person name="Pelletier E."/>
            <person name="Mangenot S."/>
            <person name="Kuypers M.M.M."/>
            <person name="Schreiber F."/>
            <person name="Dutilh B.E."/>
            <person name="Zedelius J."/>
            <person name="de Beer D."/>
            <person name="Gloerich J."/>
            <person name="Wessels H.J.C.T."/>
            <person name="van Allen T."/>
            <person name="Luesken F."/>
            <person name="Wu M."/>
            <person name="van de Pas-Schoonen K.T."/>
            <person name="Op den Camp H.J.M."/>
            <person name="Janssen-Megens E.M."/>
            <person name="Francoijs K-J."/>
            <person name="Stunnenberg H."/>
            <person name="Weissenbach J."/>
            <person name="Jetten M.S.M."/>
            <person name="Strous M."/>
        </authorList>
    </citation>
    <scope>NUCLEOTIDE SEQUENCE [LARGE SCALE GENOMIC DNA]</scope>
</reference>
<dbReference type="NCBIfam" id="NF003246">
    <property type="entry name" value="PRK04204.1-2"/>
    <property type="match status" value="1"/>
</dbReference>
<dbReference type="Pfam" id="PF05189">
    <property type="entry name" value="RTC_insert"/>
    <property type="match status" value="1"/>
</dbReference>
<feature type="domain" description="RNA 3'-terminal phosphate cyclase" evidence="7">
    <location>
        <begin position="13"/>
        <end position="330"/>
    </location>
</feature>
<comment type="catalytic activity">
    <reaction evidence="4 5">
        <text>a 3'-end 3'-phospho-ribonucleotide-RNA + ATP = a 3'-end 2',3'-cyclophospho-ribonucleotide-RNA + AMP + diphosphate</text>
        <dbReference type="Rhea" id="RHEA:23976"/>
        <dbReference type="Rhea" id="RHEA-COMP:10463"/>
        <dbReference type="Rhea" id="RHEA-COMP:10464"/>
        <dbReference type="ChEBI" id="CHEBI:30616"/>
        <dbReference type="ChEBI" id="CHEBI:33019"/>
        <dbReference type="ChEBI" id="CHEBI:83062"/>
        <dbReference type="ChEBI" id="CHEBI:83064"/>
        <dbReference type="ChEBI" id="CHEBI:456215"/>
        <dbReference type="EC" id="6.5.1.4"/>
    </reaction>
</comment>
<evidence type="ECO:0000313" key="9">
    <source>
        <dbReference type="EMBL" id="CBE68576.1"/>
    </source>
</evidence>
<evidence type="ECO:0000259" key="7">
    <source>
        <dbReference type="Pfam" id="PF01137"/>
    </source>
</evidence>
<feature type="binding site" evidence="5">
    <location>
        <position position="105"/>
    </location>
    <ligand>
        <name>ATP</name>
        <dbReference type="ChEBI" id="CHEBI:30616"/>
    </ligand>
</feature>
<feature type="active site" description="Tele-AMP-histidine intermediate" evidence="5">
    <location>
        <position position="314"/>
    </location>
</feature>
<feature type="domain" description="RNA 3'-terminal phosphate cyclase insert" evidence="8">
    <location>
        <begin position="185"/>
        <end position="279"/>
    </location>
</feature>
<dbReference type="GO" id="GO:0006396">
    <property type="term" value="P:RNA processing"/>
    <property type="evidence" value="ECO:0007669"/>
    <property type="project" value="UniProtKB-UniRule"/>
</dbReference>
<sequence length="371" mass="39368">MEETSILTIDGSYGEGGGQILRTALALSAVLGRPVELTKIRAGRKRSGLQPQHLSCVKALAEITGAEVYGAELGSSRLYFVPGTITGGSRRFDVGTAGAVSLVFQALVGPLMFAERASTLILAGGTHVPWSPPTPYVSQVFLPMVKRMGLEADWQLERGGFYPKGGGQVRAAVQPLPQLNSIDLTNRGALLAIRGVSAVAGLSRNIAERQADRIRRRLADVGYTVEIEIAELDADCPGDIVFVWAEFEQTRGGFGALGERGKPAECVADEAIDALLDFLADDAATESHLADQLALFMALANGRSVLTTARVSRHLLTNLWTIQQFLPIEVLLEGGLGEPGRLTIDGAGLKASSWRARAAGSAPACVSHLDR</sequence>
<dbReference type="CDD" id="cd00874">
    <property type="entry name" value="RNA_Cyclase_Class_II"/>
    <property type="match status" value="1"/>
</dbReference>
<dbReference type="SUPFAM" id="SSF55205">
    <property type="entry name" value="EPT/RTPC-like"/>
    <property type="match status" value="2"/>
</dbReference>
<dbReference type="InterPro" id="IPR017770">
    <property type="entry name" value="RNA3'_term_phos_cyc_type_1"/>
</dbReference>
<keyword evidence="3 5" id="KW-0547">Nucleotide-binding</keyword>
<dbReference type="InterPro" id="IPR000228">
    <property type="entry name" value="RNA3'_term_phos_cyc"/>
</dbReference>
<accession>D5MFP5</accession>
<dbReference type="InterPro" id="IPR013792">
    <property type="entry name" value="RNA3'P_cycl/enolpyr_Trfase_a/b"/>
</dbReference>
<evidence type="ECO:0000259" key="8">
    <source>
        <dbReference type="Pfam" id="PF05189"/>
    </source>
</evidence>
<comment type="subcellular location">
    <subcellularLocation>
        <location evidence="5">Cytoplasm</location>
    </subcellularLocation>
</comment>
<dbReference type="eggNOG" id="COG0430">
    <property type="taxonomic scope" value="Bacteria"/>
</dbReference>
<dbReference type="InterPro" id="IPR036553">
    <property type="entry name" value="RPTC_insert"/>
</dbReference>
<organism evidence="9 10">
    <name type="scientific">Methylomirabilis oxygeniifera</name>
    <dbReference type="NCBI Taxonomy" id="671143"/>
    <lineage>
        <taxon>Bacteria</taxon>
        <taxon>Candidatus Methylomirabilota</taxon>
        <taxon>Candidatus Methylomirabilia</taxon>
        <taxon>Candidatus Methylomirabilales</taxon>
        <taxon>Candidatus Methylomirabilaceae</taxon>
        <taxon>Candidatus Methylomirabilis</taxon>
    </lineage>
</organism>
<dbReference type="EMBL" id="FP565575">
    <property type="protein sequence ID" value="CBE68576.1"/>
    <property type="molecule type" value="Genomic_DNA"/>
</dbReference>
<dbReference type="Pfam" id="PF01137">
    <property type="entry name" value="RTC"/>
    <property type="match status" value="1"/>
</dbReference>
<evidence type="ECO:0000256" key="3">
    <source>
        <dbReference type="ARBA" id="ARBA00022741"/>
    </source>
</evidence>
<dbReference type="EC" id="6.5.1.4" evidence="5 6"/>
<gene>
    <name evidence="5 9" type="primary">rtcA</name>
    <name evidence="9" type="ORF">DAMO_1516</name>
</gene>
<evidence type="ECO:0000256" key="1">
    <source>
        <dbReference type="ARBA" id="ARBA00009206"/>
    </source>
</evidence>
<dbReference type="PATRIC" id="fig|671143.5.peg.1331"/>
<dbReference type="HOGENOM" id="CLU_027882_0_0_0"/>
<dbReference type="GO" id="GO:0003963">
    <property type="term" value="F:RNA-3'-phosphate cyclase activity"/>
    <property type="evidence" value="ECO:0007669"/>
    <property type="project" value="UniProtKB-UniRule"/>
</dbReference>
<evidence type="ECO:0000256" key="4">
    <source>
        <dbReference type="ARBA" id="ARBA00024481"/>
    </source>
</evidence>
<dbReference type="Gene3D" id="3.30.360.20">
    <property type="entry name" value="RNA 3'-terminal phosphate cyclase, insert domain"/>
    <property type="match status" value="1"/>
</dbReference>
<dbReference type="Proteomes" id="UP000006898">
    <property type="component" value="Chromosome"/>
</dbReference>
<dbReference type="PANTHER" id="PTHR11096:SF0">
    <property type="entry name" value="RNA 3'-TERMINAL PHOSPHATE CYCLASE"/>
    <property type="match status" value="1"/>
</dbReference>
<dbReference type="InterPro" id="IPR023797">
    <property type="entry name" value="RNA3'_phos_cyclase_dom"/>
</dbReference>
<keyword evidence="2 5" id="KW-0436">Ligase</keyword>
<dbReference type="PIRSF" id="PIRSF005378">
    <property type="entry name" value="RNA3'_term_phos_cycl_euk"/>
    <property type="match status" value="1"/>
</dbReference>
<name>D5MFP5_METO1</name>
<dbReference type="PANTHER" id="PTHR11096">
    <property type="entry name" value="RNA 3' TERMINAL PHOSPHATE CYCLASE"/>
    <property type="match status" value="1"/>
</dbReference>
<proteinExistence type="inferred from homology"/>
<comment type="similarity">
    <text evidence="1 5">Belongs to the RNA 3'-terminal cyclase family. Type 1 subfamily.</text>
</comment>
<evidence type="ECO:0000256" key="2">
    <source>
        <dbReference type="ARBA" id="ARBA00022598"/>
    </source>
</evidence>
<evidence type="ECO:0000313" key="10">
    <source>
        <dbReference type="Proteomes" id="UP000006898"/>
    </source>
</evidence>
<evidence type="ECO:0000256" key="5">
    <source>
        <dbReference type="HAMAP-Rule" id="MF_00200"/>
    </source>
</evidence>
<dbReference type="Gene3D" id="3.65.10.20">
    <property type="entry name" value="RNA 3'-terminal phosphate cyclase domain"/>
    <property type="match status" value="1"/>
</dbReference>
<keyword evidence="5" id="KW-0067">ATP-binding</keyword>
<dbReference type="GO" id="GO:0005524">
    <property type="term" value="F:ATP binding"/>
    <property type="evidence" value="ECO:0007669"/>
    <property type="project" value="UniProtKB-KW"/>
</dbReference>
<dbReference type="InterPro" id="IPR013791">
    <property type="entry name" value="RNA3'-term_phos_cycl_insert"/>
</dbReference>
<dbReference type="KEGG" id="mox:DAMO_1516"/>
<comment type="function">
    <text evidence="5">Catalyzes the conversion of 3'-phosphate to a 2',3'-cyclic phosphodiester at the end of RNA. The mechanism of action of the enzyme occurs in 3 steps: (A) adenylation of the enzyme by ATP; (B) transfer of adenylate to an RNA-N3'P to produce RNA-N3'PP5'A; (C) and attack of the adjacent 2'-hydroxyl on the 3'-phosphorus in the diester linkage to produce the cyclic end product. The biological role of this enzyme is unknown but it is likely to function in some aspects of cellular RNA processing.</text>
</comment>
<feature type="binding site" evidence="5">
    <location>
        <begin position="288"/>
        <end position="292"/>
    </location>
    <ligand>
        <name>ATP</name>
        <dbReference type="ChEBI" id="CHEBI:30616"/>
    </ligand>
</feature>